<protein>
    <submittedName>
        <fullName evidence="2">(rape) hypothetical protein</fullName>
    </submittedName>
</protein>
<dbReference type="Proteomes" id="UP001295469">
    <property type="component" value="Chromosome C06"/>
</dbReference>
<keyword evidence="1" id="KW-0472">Membrane</keyword>
<gene>
    <name evidence="2" type="ORF">DARMORV10_C06P31180.1</name>
</gene>
<reference evidence="2" key="1">
    <citation type="submission" date="2021-01" db="EMBL/GenBank/DDBJ databases">
        <authorList>
            <consortium name="Genoscope - CEA"/>
            <person name="William W."/>
        </authorList>
    </citation>
    <scope>NUCLEOTIDE SEQUENCE</scope>
</reference>
<keyword evidence="1" id="KW-0812">Transmembrane</keyword>
<keyword evidence="1" id="KW-1133">Transmembrane helix</keyword>
<dbReference type="AlphaFoldDB" id="A0A816QIB6"/>
<dbReference type="EMBL" id="HG994370">
    <property type="protein sequence ID" value="CAF2060669.1"/>
    <property type="molecule type" value="Genomic_DNA"/>
</dbReference>
<proteinExistence type="predicted"/>
<name>A0A816QIB6_BRANA</name>
<organism evidence="2">
    <name type="scientific">Brassica napus</name>
    <name type="common">Rape</name>
    <dbReference type="NCBI Taxonomy" id="3708"/>
    <lineage>
        <taxon>Eukaryota</taxon>
        <taxon>Viridiplantae</taxon>
        <taxon>Streptophyta</taxon>
        <taxon>Embryophyta</taxon>
        <taxon>Tracheophyta</taxon>
        <taxon>Spermatophyta</taxon>
        <taxon>Magnoliopsida</taxon>
        <taxon>eudicotyledons</taxon>
        <taxon>Gunneridae</taxon>
        <taxon>Pentapetalae</taxon>
        <taxon>rosids</taxon>
        <taxon>malvids</taxon>
        <taxon>Brassicales</taxon>
        <taxon>Brassicaceae</taxon>
        <taxon>Brassiceae</taxon>
        <taxon>Brassica</taxon>
    </lineage>
</organism>
<evidence type="ECO:0000256" key="1">
    <source>
        <dbReference type="SAM" id="Phobius"/>
    </source>
</evidence>
<accession>A0A816QIB6</accession>
<sequence length="36" mass="4366">MLSYYNHCKVLINFFSESIMLTVVMGGRKLRMKWLR</sequence>
<evidence type="ECO:0000313" key="2">
    <source>
        <dbReference type="EMBL" id="CAF2060669.1"/>
    </source>
</evidence>
<feature type="transmembrane region" description="Helical" evidence="1">
    <location>
        <begin position="12"/>
        <end position="30"/>
    </location>
</feature>